<dbReference type="InterPro" id="IPR032710">
    <property type="entry name" value="NTF2-like_dom_sf"/>
</dbReference>
<name>A0A8J3YZT9_9ACTN</name>
<reference evidence="1" key="1">
    <citation type="submission" date="2021-01" db="EMBL/GenBank/DDBJ databases">
        <title>Whole genome shotgun sequence of Virgisporangium aurantiacum NBRC 16421.</title>
        <authorList>
            <person name="Komaki H."/>
            <person name="Tamura T."/>
        </authorList>
    </citation>
    <scope>NUCLEOTIDE SEQUENCE</scope>
    <source>
        <strain evidence="1">NBRC 16421</strain>
    </source>
</reference>
<dbReference type="Proteomes" id="UP000612585">
    <property type="component" value="Unassembled WGS sequence"/>
</dbReference>
<sequence length="161" mass="17210">MIFLTSVLLGVLLCGGGGLWALFRVLPDDDADRADAERVAAAYLDAWQRQDPDAALALLLDPKIKDPTEFAALLHAIGVHAYRVTGTVLQNPEKCSGANCPAARALVTADLTTASGVTGIRIPMIKTQDDWFRKDGEPWHVAGGELYLCPSGPPRENPTCA</sequence>
<keyword evidence="2" id="KW-1185">Reference proteome</keyword>
<comment type="caution">
    <text evidence="1">The sequence shown here is derived from an EMBL/GenBank/DDBJ whole genome shotgun (WGS) entry which is preliminary data.</text>
</comment>
<evidence type="ECO:0000313" key="1">
    <source>
        <dbReference type="EMBL" id="GIJ52740.1"/>
    </source>
</evidence>
<proteinExistence type="predicted"/>
<dbReference type="SUPFAM" id="SSF54427">
    <property type="entry name" value="NTF2-like"/>
    <property type="match status" value="1"/>
</dbReference>
<protein>
    <submittedName>
        <fullName evidence="1">Uncharacterized protein</fullName>
    </submittedName>
</protein>
<gene>
    <name evidence="1" type="ORF">Vau01_002560</name>
</gene>
<evidence type="ECO:0000313" key="2">
    <source>
        <dbReference type="Proteomes" id="UP000612585"/>
    </source>
</evidence>
<accession>A0A8J3YZT9</accession>
<organism evidence="1 2">
    <name type="scientific">Virgisporangium aurantiacum</name>
    <dbReference type="NCBI Taxonomy" id="175570"/>
    <lineage>
        <taxon>Bacteria</taxon>
        <taxon>Bacillati</taxon>
        <taxon>Actinomycetota</taxon>
        <taxon>Actinomycetes</taxon>
        <taxon>Micromonosporales</taxon>
        <taxon>Micromonosporaceae</taxon>
        <taxon>Virgisporangium</taxon>
    </lineage>
</organism>
<dbReference type="EMBL" id="BOPG01000003">
    <property type="protein sequence ID" value="GIJ52740.1"/>
    <property type="molecule type" value="Genomic_DNA"/>
</dbReference>
<dbReference type="AlphaFoldDB" id="A0A8J3YZT9"/>